<evidence type="ECO:0000256" key="4">
    <source>
        <dbReference type="ARBA" id="ARBA00022801"/>
    </source>
</evidence>
<dbReference type="EMBL" id="AP019379">
    <property type="protein sequence ID" value="BBI01096.1"/>
    <property type="molecule type" value="Genomic_DNA"/>
</dbReference>
<evidence type="ECO:0000256" key="3">
    <source>
        <dbReference type="ARBA" id="ARBA00022759"/>
    </source>
</evidence>
<evidence type="ECO:0000313" key="8">
    <source>
        <dbReference type="Proteomes" id="UP000317544"/>
    </source>
</evidence>
<dbReference type="AlphaFoldDB" id="A0A455T9T4"/>
<dbReference type="NCBIfam" id="NF003432">
    <property type="entry name" value="PRK04946.1"/>
    <property type="match status" value="1"/>
</dbReference>
<dbReference type="GO" id="GO:0004519">
    <property type="term" value="F:endonuclease activity"/>
    <property type="evidence" value="ECO:0007669"/>
    <property type="project" value="UniProtKB-KW"/>
</dbReference>
<dbReference type="SUPFAM" id="SSF160443">
    <property type="entry name" value="SMR domain-like"/>
    <property type="match status" value="1"/>
</dbReference>
<evidence type="ECO:0000256" key="2">
    <source>
        <dbReference type="ARBA" id="ARBA00022730"/>
    </source>
</evidence>
<dbReference type="Proteomes" id="UP000317544">
    <property type="component" value="Chromosome"/>
</dbReference>
<dbReference type="Pfam" id="PF01713">
    <property type="entry name" value="Smr"/>
    <property type="match status" value="1"/>
</dbReference>
<keyword evidence="3" id="KW-0255">Endonuclease</keyword>
<protein>
    <recommendedName>
        <fullName evidence="6">Smr domain-containing protein</fullName>
    </recommendedName>
</protein>
<dbReference type="GO" id="GO:0016787">
    <property type="term" value="F:hydrolase activity"/>
    <property type="evidence" value="ECO:0007669"/>
    <property type="project" value="UniProtKB-KW"/>
</dbReference>
<organism evidence="7 8">
    <name type="scientific">Buchnera aphidicola</name>
    <name type="common">Nipponaphis monzeni</name>
    <dbReference type="NCBI Taxonomy" id="2495405"/>
    <lineage>
        <taxon>Bacteria</taxon>
        <taxon>Pseudomonadati</taxon>
        <taxon>Pseudomonadota</taxon>
        <taxon>Gammaproteobacteria</taxon>
        <taxon>Enterobacterales</taxon>
        <taxon>Erwiniaceae</taxon>
        <taxon>Buchnera</taxon>
    </lineage>
</organism>
<evidence type="ECO:0000256" key="5">
    <source>
        <dbReference type="ARBA" id="ARBA00022884"/>
    </source>
</evidence>
<dbReference type="PANTHER" id="PTHR35562">
    <property type="entry name" value="DNA ENDONUCLEASE SMRA-RELATED"/>
    <property type="match status" value="1"/>
</dbReference>
<reference evidence="7 8" key="1">
    <citation type="journal article" date="2019" name="Proc. Natl. Acad. Sci. U.S.A.">
        <title>Exaggeration and cooption of innate immunity for social defense.</title>
        <authorList>
            <person name="Kutsukake M."/>
            <person name="Moriyama M."/>
            <person name="Shigenobu S."/>
            <person name="Meng X.-Y."/>
            <person name="Nikoh N."/>
            <person name="Noda C."/>
            <person name="Kobayashi S."/>
            <person name="Fukatsu T."/>
        </authorList>
    </citation>
    <scope>NUCLEOTIDE SEQUENCE [LARGE SCALE GENOMIC DNA]</scope>
    <source>
        <strain evidence="7 8">Nmo</strain>
    </source>
</reference>
<dbReference type="Gene3D" id="3.30.1370.110">
    <property type="match status" value="1"/>
</dbReference>
<keyword evidence="8" id="KW-1185">Reference proteome</keyword>
<accession>A0A455T9T4</accession>
<dbReference type="InterPro" id="IPR022990">
    <property type="entry name" value="SmrB-like"/>
</dbReference>
<feature type="domain" description="Smr" evidence="6">
    <location>
        <begin position="99"/>
        <end position="174"/>
    </location>
</feature>
<keyword evidence="4" id="KW-0378">Hydrolase</keyword>
<dbReference type="SMART" id="SM00463">
    <property type="entry name" value="SMR"/>
    <property type="match status" value="1"/>
</dbReference>
<dbReference type="OrthoDB" id="5795446at2"/>
<dbReference type="GO" id="GO:0019843">
    <property type="term" value="F:rRNA binding"/>
    <property type="evidence" value="ECO:0007669"/>
    <property type="project" value="UniProtKB-KW"/>
</dbReference>
<keyword evidence="2" id="KW-0699">rRNA-binding</keyword>
<name>A0A455T9T4_9GAMM</name>
<dbReference type="InterPro" id="IPR002625">
    <property type="entry name" value="Smr_dom"/>
</dbReference>
<keyword evidence="5" id="KW-0694">RNA-binding</keyword>
<dbReference type="PROSITE" id="PS50828">
    <property type="entry name" value="SMR"/>
    <property type="match status" value="1"/>
</dbReference>
<keyword evidence="1" id="KW-0540">Nuclease</keyword>
<evidence type="ECO:0000256" key="1">
    <source>
        <dbReference type="ARBA" id="ARBA00022722"/>
    </source>
</evidence>
<dbReference type="InterPro" id="IPR036063">
    <property type="entry name" value="Smr_dom_sf"/>
</dbReference>
<proteinExistence type="predicted"/>
<gene>
    <name evidence="7" type="primary">smrB</name>
    <name evidence="7" type="ORF">BUCNMO_077</name>
</gene>
<evidence type="ECO:0000313" key="7">
    <source>
        <dbReference type="EMBL" id="BBI01096.1"/>
    </source>
</evidence>
<dbReference type="RefSeq" id="WP_158344587.1">
    <property type="nucleotide sequence ID" value="NZ_AP019379.1"/>
</dbReference>
<sequence>MTKEEFSHSKEFMIFRKKYLGIKQIVQDTIIHVTNHKKKFLFYKDKRMFLEKDAHSYFFSYKTSTYLSNIKSLTYVQNIHYKNKLNQLKSGQYKPEIYVDLHGLTQYEAKKALGTLILICHKEQLNCAGIVHGHGKNILKKSVPMWLSNHPDVLAFYKAPKIFRNNAAIFVLFKQLSK</sequence>
<dbReference type="PANTHER" id="PTHR35562:SF1">
    <property type="entry name" value="UPF0115 PROTEIN YFCN"/>
    <property type="match status" value="1"/>
</dbReference>
<evidence type="ECO:0000259" key="6">
    <source>
        <dbReference type="PROSITE" id="PS50828"/>
    </source>
</evidence>